<dbReference type="EMBL" id="SNYM01000012">
    <property type="protein sequence ID" value="TDQ46842.1"/>
    <property type="molecule type" value="Genomic_DNA"/>
</dbReference>
<organism evidence="3 4">
    <name type="scientific">Permianibacter aggregans</name>
    <dbReference type="NCBI Taxonomy" id="1510150"/>
    <lineage>
        <taxon>Bacteria</taxon>
        <taxon>Pseudomonadati</taxon>
        <taxon>Pseudomonadota</taxon>
        <taxon>Gammaproteobacteria</taxon>
        <taxon>Pseudomonadales</taxon>
        <taxon>Pseudomonadaceae</taxon>
        <taxon>Permianibacter</taxon>
    </lineage>
</organism>
<feature type="domain" description="Amidohydrolase-related" evidence="2">
    <location>
        <begin position="295"/>
        <end position="397"/>
    </location>
</feature>
<proteinExistence type="predicted"/>
<dbReference type="Gene3D" id="3.20.20.140">
    <property type="entry name" value="Metal-dependent hydrolases"/>
    <property type="match status" value="1"/>
</dbReference>
<accession>A0A4R6UJX1</accession>
<dbReference type="Gene3D" id="2.30.40.10">
    <property type="entry name" value="Urease, subunit C, domain 1"/>
    <property type="match status" value="1"/>
</dbReference>
<protein>
    <submittedName>
        <fullName evidence="3">Imidazolonepropionase-like amidohydrolase</fullName>
    </submittedName>
</protein>
<evidence type="ECO:0000313" key="3">
    <source>
        <dbReference type="EMBL" id="TDQ46842.1"/>
    </source>
</evidence>
<gene>
    <name evidence="3" type="ORF">EV696_112104</name>
</gene>
<feature type="signal peptide" evidence="1">
    <location>
        <begin position="1"/>
        <end position="19"/>
    </location>
</feature>
<feature type="chain" id="PRO_5020198792" evidence="1">
    <location>
        <begin position="20"/>
        <end position="425"/>
    </location>
</feature>
<dbReference type="Pfam" id="PF01979">
    <property type="entry name" value="Amidohydro_1"/>
    <property type="match status" value="1"/>
</dbReference>
<dbReference type="SUPFAM" id="SSF51556">
    <property type="entry name" value="Metallo-dependent hydrolases"/>
    <property type="match status" value="1"/>
</dbReference>
<keyword evidence="3" id="KW-0378">Hydrolase</keyword>
<reference evidence="3 4" key="1">
    <citation type="submission" date="2019-03" db="EMBL/GenBank/DDBJ databases">
        <title>Genomic Encyclopedia of Type Strains, Phase IV (KMG-IV): sequencing the most valuable type-strain genomes for metagenomic binning, comparative biology and taxonomic classification.</title>
        <authorList>
            <person name="Goeker M."/>
        </authorList>
    </citation>
    <scope>NUCLEOTIDE SEQUENCE [LARGE SCALE GENOMIC DNA]</scope>
    <source>
        <strain evidence="3 4">DSM 103792</strain>
    </source>
</reference>
<comment type="caution">
    <text evidence="3">The sequence shown here is derived from an EMBL/GenBank/DDBJ whole genome shotgun (WGS) entry which is preliminary data.</text>
</comment>
<sequence length="425" mass="45356">MKRFTLTALALTLSSVVAADNIFIQNAMVHTIGDKGLLPNANILIRDNKIVAVGSDVKADADSRVINADGRFVTPGLMNAHTGLGTIEIEAIDDTVDIATDNEDFGAHFDVSDAINPNSPLIDYNRMMGLTRAVVTPAVSHGVFGGRSTVIHLGDSELVDLTGVAVVARLGESAPGASEGSRATALMMMREAFEDARDYAQNKSAYLRGDHRDYRLPYRDLEALLPVLNGKVPLVVSVDRASDIRAVLKLAKNFGIRLILVGASEGHLLAKEIADANVLTILAPMENTPGSFDTLYATLENAAKLHAAGVKLAFTSNAGDSPSHNAHLVRQGAGNAVAYGLPAEAALAGLTRNPAEAFGLGERYGQIAVGFDADIVIWSGDPLEVTSYPDHVLIKGKEMPRVSRQTLLRDRYKNNPADPARVYQK</sequence>
<dbReference type="OrthoDB" id="9766983at2"/>
<dbReference type="SUPFAM" id="SSF51338">
    <property type="entry name" value="Composite domain of metallo-dependent hydrolases"/>
    <property type="match status" value="1"/>
</dbReference>
<dbReference type="RefSeq" id="WP_133591627.1">
    <property type="nucleotide sequence ID" value="NZ_CP037953.1"/>
</dbReference>
<dbReference type="InterPro" id="IPR051781">
    <property type="entry name" value="Metallo-dep_Hydrolase"/>
</dbReference>
<evidence type="ECO:0000256" key="1">
    <source>
        <dbReference type="SAM" id="SignalP"/>
    </source>
</evidence>
<dbReference type="InterPro" id="IPR006680">
    <property type="entry name" value="Amidohydro-rel"/>
</dbReference>
<dbReference type="AlphaFoldDB" id="A0A4R6UJX1"/>
<dbReference type="InterPro" id="IPR011059">
    <property type="entry name" value="Metal-dep_hydrolase_composite"/>
</dbReference>
<dbReference type="InterPro" id="IPR032466">
    <property type="entry name" value="Metal_Hydrolase"/>
</dbReference>
<dbReference type="Proteomes" id="UP000295375">
    <property type="component" value="Unassembled WGS sequence"/>
</dbReference>
<dbReference type="PANTHER" id="PTHR43135">
    <property type="entry name" value="ALPHA-D-RIBOSE 1-METHYLPHOSPHONATE 5-TRIPHOSPHATE DIPHOSPHATASE"/>
    <property type="match status" value="1"/>
</dbReference>
<keyword evidence="4" id="KW-1185">Reference proteome</keyword>
<dbReference type="PANTHER" id="PTHR43135:SF3">
    <property type="entry name" value="ALPHA-D-RIBOSE 1-METHYLPHOSPHONATE 5-TRIPHOSPHATE DIPHOSPHATASE"/>
    <property type="match status" value="1"/>
</dbReference>
<dbReference type="GO" id="GO:0016810">
    <property type="term" value="F:hydrolase activity, acting on carbon-nitrogen (but not peptide) bonds"/>
    <property type="evidence" value="ECO:0007669"/>
    <property type="project" value="InterPro"/>
</dbReference>
<evidence type="ECO:0000259" key="2">
    <source>
        <dbReference type="Pfam" id="PF01979"/>
    </source>
</evidence>
<keyword evidence="1" id="KW-0732">Signal</keyword>
<name>A0A4R6UJX1_9GAMM</name>
<evidence type="ECO:0000313" key="4">
    <source>
        <dbReference type="Proteomes" id="UP000295375"/>
    </source>
</evidence>